<dbReference type="AlphaFoldDB" id="A0A2R5F9K2"/>
<name>A0A2R5F9K2_9PROT</name>
<protein>
    <submittedName>
        <fullName evidence="2">Phosphodiesterase</fullName>
    </submittedName>
</protein>
<sequence length="443" mass="50601">MDGVSDEAATEAAIQIASSNYLKTLTELGDSRSLITTQDIYSSTGLKLIKKGVRFNSKLYDQLVHHKLIPDLDQSLGIENPITTEELAEQLNNLLAYDARLLAFKANFSQTDVLVRVLKQVQLNPAMAFKLTVMREVRPRLLQHSLYVTIVSIYIGIRANLLEEELIGLATAALLHDIGIMHMDHRLLDDGHVLTEQEWNHLYAHPVTAYLILKEFPEYEANITNAILEHHERLDGSGYPRGLRGNRIGRMGQIIALAVIVSSRFEQNDENHGGLRLETILKLNSRRYGHEYIGYLDIFYKDQDIQLPSITPELQELTAERIRTIAMVLQSWAETYLALRDSQPVGHFINERISNLEVAVFDAGFDPNPENTMLLEAENDPRFLLEMRVLSDETFWQIREVLKEIHRRWPLLDHEDKTSALRPIADWVSETRALTAFSDQNTL</sequence>
<evidence type="ECO:0000313" key="2">
    <source>
        <dbReference type="EMBL" id="GBG14218.1"/>
    </source>
</evidence>
<dbReference type="Gene3D" id="1.10.3210.10">
    <property type="entry name" value="Hypothetical protein af1432"/>
    <property type="match status" value="1"/>
</dbReference>
<dbReference type="PANTHER" id="PTHR43155">
    <property type="entry name" value="CYCLIC DI-GMP PHOSPHODIESTERASE PA4108-RELATED"/>
    <property type="match status" value="1"/>
</dbReference>
<evidence type="ECO:0000313" key="3">
    <source>
        <dbReference type="Proteomes" id="UP000245081"/>
    </source>
</evidence>
<dbReference type="PROSITE" id="PS51832">
    <property type="entry name" value="HD_GYP"/>
    <property type="match status" value="1"/>
</dbReference>
<dbReference type="Pfam" id="PF13487">
    <property type="entry name" value="HD_5"/>
    <property type="match status" value="1"/>
</dbReference>
<dbReference type="InterPro" id="IPR037522">
    <property type="entry name" value="HD_GYP_dom"/>
</dbReference>
<dbReference type="PANTHER" id="PTHR43155:SF2">
    <property type="entry name" value="CYCLIC DI-GMP PHOSPHODIESTERASE PA4108"/>
    <property type="match status" value="1"/>
</dbReference>
<organism evidence="2 3">
    <name type="scientific">Novimethylophilus kurashikiensis</name>
    <dbReference type="NCBI Taxonomy" id="1825523"/>
    <lineage>
        <taxon>Bacteria</taxon>
        <taxon>Pseudomonadati</taxon>
        <taxon>Pseudomonadota</taxon>
        <taxon>Betaproteobacteria</taxon>
        <taxon>Nitrosomonadales</taxon>
        <taxon>Methylophilaceae</taxon>
        <taxon>Novimethylophilus</taxon>
    </lineage>
</organism>
<comment type="caution">
    <text evidence="2">The sequence shown here is derived from an EMBL/GenBank/DDBJ whole genome shotgun (WGS) entry which is preliminary data.</text>
</comment>
<proteinExistence type="predicted"/>
<dbReference type="GO" id="GO:0008081">
    <property type="term" value="F:phosphoric diester hydrolase activity"/>
    <property type="evidence" value="ECO:0007669"/>
    <property type="project" value="UniProtKB-ARBA"/>
</dbReference>
<dbReference type="Proteomes" id="UP000245081">
    <property type="component" value="Unassembled WGS sequence"/>
</dbReference>
<reference evidence="2 3" key="1">
    <citation type="journal article" date="2018" name="Environ. Microbiol.">
        <title>Isolation and genomic characterization of Novimethylophilus kurashikiensis gen. nov. sp. nov., a new lanthanide-dependent methylotrophic species of Methylophilaceae.</title>
        <authorList>
            <person name="Lv H."/>
            <person name="Sahin N."/>
            <person name="Tani A."/>
        </authorList>
    </citation>
    <scope>NUCLEOTIDE SEQUENCE [LARGE SCALE GENOMIC DNA]</scope>
    <source>
        <strain evidence="2 3">La2-4</strain>
    </source>
</reference>
<accession>A0A2R5F9K2</accession>
<dbReference type="InterPro" id="IPR003607">
    <property type="entry name" value="HD/PDEase_dom"/>
</dbReference>
<dbReference type="EMBL" id="BDOQ01000006">
    <property type="protein sequence ID" value="GBG14218.1"/>
    <property type="molecule type" value="Genomic_DNA"/>
</dbReference>
<dbReference type="RefSeq" id="WP_181376209.1">
    <property type="nucleotide sequence ID" value="NZ_BDOQ01000006.1"/>
</dbReference>
<feature type="domain" description="HD-GYP" evidence="1">
    <location>
        <begin position="115"/>
        <end position="315"/>
    </location>
</feature>
<gene>
    <name evidence="2" type="ORF">NMK_1783</name>
</gene>
<evidence type="ECO:0000259" key="1">
    <source>
        <dbReference type="PROSITE" id="PS51832"/>
    </source>
</evidence>
<dbReference type="CDD" id="cd00077">
    <property type="entry name" value="HDc"/>
    <property type="match status" value="1"/>
</dbReference>
<keyword evidence="3" id="KW-1185">Reference proteome</keyword>
<dbReference type="SUPFAM" id="SSF109604">
    <property type="entry name" value="HD-domain/PDEase-like"/>
    <property type="match status" value="1"/>
</dbReference>